<name>A0A9X1QNF7_9CORY</name>
<keyword evidence="4" id="KW-1185">Reference proteome</keyword>
<dbReference type="RefSeq" id="WP_236117644.1">
    <property type="nucleotide sequence ID" value="NZ_JAKGSI010000001.1"/>
</dbReference>
<keyword evidence="2" id="KW-0472">Membrane</keyword>
<evidence type="ECO:0000256" key="2">
    <source>
        <dbReference type="SAM" id="Phobius"/>
    </source>
</evidence>
<organism evidence="3 4">
    <name type="scientific">Corynebacterium uropygiale</name>
    <dbReference type="NCBI Taxonomy" id="1775911"/>
    <lineage>
        <taxon>Bacteria</taxon>
        <taxon>Bacillati</taxon>
        <taxon>Actinomycetota</taxon>
        <taxon>Actinomycetes</taxon>
        <taxon>Mycobacteriales</taxon>
        <taxon>Corynebacteriaceae</taxon>
        <taxon>Corynebacterium</taxon>
    </lineage>
</organism>
<dbReference type="AlphaFoldDB" id="A0A9X1QNF7"/>
<gene>
    <name evidence="3" type="ORF">L1O03_01490</name>
</gene>
<accession>A0A9X1QNF7</accession>
<feature type="transmembrane region" description="Helical" evidence="2">
    <location>
        <begin position="150"/>
        <end position="173"/>
    </location>
</feature>
<comment type="caution">
    <text evidence="3">The sequence shown here is derived from an EMBL/GenBank/DDBJ whole genome shotgun (WGS) entry which is preliminary data.</text>
</comment>
<feature type="transmembrane region" description="Helical" evidence="2">
    <location>
        <begin position="179"/>
        <end position="200"/>
    </location>
</feature>
<keyword evidence="2" id="KW-1133">Transmembrane helix</keyword>
<sequence>MSHAEQPSSASDAPTAPKARAPKGAPRSSSRSRLADSVLGTRNLMTVAAIAVVGAIIVVPMTWLSMSFTLGTGNLLFLVALMGIWVIPYALPISVVPRPGASVVAGFIIGVITMITTPVGPSGILGSVLGALFVEIGYLIFLYRRMNERVLFLGCAVFGLLNGLLYIFGMFTGVSGTTKLLACIISIASSLVGGVIVMFITRALHRAGVGIPPRR</sequence>
<evidence type="ECO:0000313" key="3">
    <source>
        <dbReference type="EMBL" id="MCF4005851.1"/>
    </source>
</evidence>
<feature type="transmembrane region" description="Helical" evidence="2">
    <location>
        <begin position="123"/>
        <end position="143"/>
    </location>
</feature>
<feature type="transmembrane region" description="Helical" evidence="2">
    <location>
        <begin position="43"/>
        <end position="63"/>
    </location>
</feature>
<keyword evidence="2" id="KW-0812">Transmembrane</keyword>
<dbReference type="InterPro" id="IPR017195">
    <property type="entry name" value="ABC_thiamin-permease_prd"/>
</dbReference>
<evidence type="ECO:0000313" key="4">
    <source>
        <dbReference type="Proteomes" id="UP001139336"/>
    </source>
</evidence>
<feature type="transmembrane region" description="Helical" evidence="2">
    <location>
        <begin position="100"/>
        <end position="117"/>
    </location>
</feature>
<dbReference type="Proteomes" id="UP001139336">
    <property type="component" value="Unassembled WGS sequence"/>
</dbReference>
<reference evidence="3" key="1">
    <citation type="submission" date="2022-01" db="EMBL/GenBank/DDBJ databases">
        <title>Corynebacterium sp. nov isolated from isolated from the feces of the greater white-fronted geese (Anser albifrons) at Poyang Lake, PR China.</title>
        <authorList>
            <person name="Liu Q."/>
        </authorList>
    </citation>
    <scope>NUCLEOTIDE SEQUENCE</scope>
    <source>
        <strain evidence="3">JCM 32435</strain>
    </source>
</reference>
<feature type="compositionally biased region" description="Low complexity" evidence="1">
    <location>
        <begin position="13"/>
        <end position="27"/>
    </location>
</feature>
<protein>
    <submittedName>
        <fullName evidence="3">ECF transporter S component</fullName>
    </submittedName>
</protein>
<feature type="region of interest" description="Disordered" evidence="1">
    <location>
        <begin position="1"/>
        <end position="34"/>
    </location>
</feature>
<dbReference type="EMBL" id="JAKGSI010000001">
    <property type="protein sequence ID" value="MCF4005851.1"/>
    <property type="molecule type" value="Genomic_DNA"/>
</dbReference>
<feature type="compositionally biased region" description="Polar residues" evidence="1">
    <location>
        <begin position="1"/>
        <end position="12"/>
    </location>
</feature>
<proteinExistence type="predicted"/>
<dbReference type="Pfam" id="PF09819">
    <property type="entry name" value="ABC_cobalt"/>
    <property type="match status" value="1"/>
</dbReference>
<evidence type="ECO:0000256" key="1">
    <source>
        <dbReference type="SAM" id="MobiDB-lite"/>
    </source>
</evidence>
<feature type="transmembrane region" description="Helical" evidence="2">
    <location>
        <begin position="75"/>
        <end position="93"/>
    </location>
</feature>